<keyword evidence="8 9" id="KW-0961">Cell wall biogenesis/degradation</keyword>
<comment type="pathway">
    <text evidence="1 9">Cell wall biogenesis; peptidoglycan biosynthesis.</text>
</comment>
<dbReference type="GO" id="GO:0071555">
    <property type="term" value="P:cell wall organization"/>
    <property type="evidence" value="ECO:0007669"/>
    <property type="project" value="UniProtKB-UniRule"/>
</dbReference>
<dbReference type="GO" id="GO:0005576">
    <property type="term" value="C:extracellular region"/>
    <property type="evidence" value="ECO:0007669"/>
    <property type="project" value="TreeGrafter"/>
</dbReference>
<evidence type="ECO:0000256" key="7">
    <source>
        <dbReference type="ARBA" id="ARBA00022984"/>
    </source>
</evidence>
<evidence type="ECO:0000313" key="12">
    <source>
        <dbReference type="EMBL" id="GHF54257.1"/>
    </source>
</evidence>
<dbReference type="GO" id="GO:0016757">
    <property type="term" value="F:glycosyltransferase activity"/>
    <property type="evidence" value="ECO:0007669"/>
    <property type="project" value="UniProtKB-KW"/>
</dbReference>
<keyword evidence="6 9" id="KW-0133">Cell shape</keyword>
<keyword evidence="3" id="KW-0328">Glycosyltransferase</keyword>
<feature type="active site" description="Nucleophile" evidence="9">
    <location>
        <position position="186"/>
    </location>
</feature>
<dbReference type="UniPathway" id="UPA00219"/>
<evidence type="ECO:0000256" key="9">
    <source>
        <dbReference type="PROSITE-ProRule" id="PRU01373"/>
    </source>
</evidence>
<dbReference type="AlphaFoldDB" id="A0A8J3GYY3"/>
<dbReference type="Proteomes" id="UP000626220">
    <property type="component" value="Unassembled WGS sequence"/>
</dbReference>
<comment type="similarity">
    <text evidence="2">Belongs to the YkuD family.</text>
</comment>
<evidence type="ECO:0000256" key="10">
    <source>
        <dbReference type="SAM" id="SignalP"/>
    </source>
</evidence>
<dbReference type="EMBL" id="BNCJ01000007">
    <property type="protein sequence ID" value="GHF54257.1"/>
    <property type="molecule type" value="Genomic_DNA"/>
</dbReference>
<dbReference type="GO" id="GO:0008360">
    <property type="term" value="P:regulation of cell shape"/>
    <property type="evidence" value="ECO:0007669"/>
    <property type="project" value="UniProtKB-UniRule"/>
</dbReference>
<reference evidence="12" key="1">
    <citation type="journal article" date="2014" name="Int. J. Syst. Evol. Microbiol.">
        <title>Complete genome sequence of Corynebacterium casei LMG S-19264T (=DSM 44701T), isolated from a smear-ripened cheese.</title>
        <authorList>
            <consortium name="US DOE Joint Genome Institute (JGI-PGF)"/>
            <person name="Walter F."/>
            <person name="Albersmeier A."/>
            <person name="Kalinowski J."/>
            <person name="Ruckert C."/>
        </authorList>
    </citation>
    <scope>NUCLEOTIDE SEQUENCE</scope>
    <source>
        <strain evidence="12">KCTC 42650</strain>
    </source>
</reference>
<reference evidence="12" key="2">
    <citation type="submission" date="2020-09" db="EMBL/GenBank/DDBJ databases">
        <authorList>
            <person name="Sun Q."/>
            <person name="Kim S."/>
        </authorList>
    </citation>
    <scope>NUCLEOTIDE SEQUENCE</scope>
    <source>
        <strain evidence="12">KCTC 42650</strain>
    </source>
</reference>
<evidence type="ECO:0000313" key="13">
    <source>
        <dbReference type="Proteomes" id="UP000626220"/>
    </source>
</evidence>
<dbReference type="Pfam" id="PF03734">
    <property type="entry name" value="YkuD"/>
    <property type="match status" value="1"/>
</dbReference>
<name>A0A8J3GYY3_9RHOB</name>
<evidence type="ECO:0000256" key="1">
    <source>
        <dbReference type="ARBA" id="ARBA00004752"/>
    </source>
</evidence>
<dbReference type="Gene3D" id="2.40.440.10">
    <property type="entry name" value="L,D-transpeptidase catalytic domain-like"/>
    <property type="match status" value="1"/>
</dbReference>
<dbReference type="InterPro" id="IPR050979">
    <property type="entry name" value="LD-transpeptidase"/>
</dbReference>
<keyword evidence="4" id="KW-0808">Transferase</keyword>
<comment type="caution">
    <text evidence="12">The sequence shown here is derived from an EMBL/GenBank/DDBJ whole genome shotgun (WGS) entry which is preliminary data.</text>
</comment>
<dbReference type="PANTHER" id="PTHR30582">
    <property type="entry name" value="L,D-TRANSPEPTIDASE"/>
    <property type="match status" value="1"/>
</dbReference>
<feature type="signal peptide" evidence="10">
    <location>
        <begin position="1"/>
        <end position="19"/>
    </location>
</feature>
<dbReference type="GO" id="GO:0071972">
    <property type="term" value="F:peptidoglycan L,D-transpeptidase activity"/>
    <property type="evidence" value="ECO:0007669"/>
    <property type="project" value="TreeGrafter"/>
</dbReference>
<protein>
    <submittedName>
        <fullName evidence="12">L,D-transpeptidase</fullName>
    </submittedName>
</protein>
<evidence type="ECO:0000256" key="2">
    <source>
        <dbReference type="ARBA" id="ARBA00005992"/>
    </source>
</evidence>
<dbReference type="GO" id="GO:0018104">
    <property type="term" value="P:peptidoglycan-protein cross-linking"/>
    <property type="evidence" value="ECO:0007669"/>
    <property type="project" value="TreeGrafter"/>
</dbReference>
<keyword evidence="7 9" id="KW-0573">Peptidoglycan synthesis</keyword>
<dbReference type="CDD" id="cd16913">
    <property type="entry name" value="YkuD_like"/>
    <property type="match status" value="1"/>
</dbReference>
<organism evidence="12 13">
    <name type="scientific">Seohaeicola zhoushanensis</name>
    <dbReference type="NCBI Taxonomy" id="1569283"/>
    <lineage>
        <taxon>Bacteria</taxon>
        <taxon>Pseudomonadati</taxon>
        <taxon>Pseudomonadota</taxon>
        <taxon>Alphaproteobacteria</taxon>
        <taxon>Rhodobacterales</taxon>
        <taxon>Roseobacteraceae</taxon>
        <taxon>Seohaeicola</taxon>
    </lineage>
</organism>
<accession>A0A8J3GYY3</accession>
<dbReference type="PANTHER" id="PTHR30582:SF24">
    <property type="entry name" value="L,D-TRANSPEPTIDASE ERFK_SRFK-RELATED"/>
    <property type="match status" value="1"/>
</dbReference>
<dbReference type="PROSITE" id="PS52029">
    <property type="entry name" value="LD_TPASE"/>
    <property type="match status" value="1"/>
</dbReference>
<keyword evidence="5" id="KW-0378">Hydrolase</keyword>
<dbReference type="SUPFAM" id="SSF141523">
    <property type="entry name" value="L,D-transpeptidase catalytic domain-like"/>
    <property type="match status" value="1"/>
</dbReference>
<dbReference type="RefSeq" id="WP_189680631.1">
    <property type="nucleotide sequence ID" value="NZ_BNCJ01000007.1"/>
</dbReference>
<dbReference type="InterPro" id="IPR005490">
    <property type="entry name" value="LD_TPept_cat_dom"/>
</dbReference>
<feature type="domain" description="L,D-TPase catalytic" evidence="11">
    <location>
        <begin position="73"/>
        <end position="210"/>
    </location>
</feature>
<evidence type="ECO:0000256" key="5">
    <source>
        <dbReference type="ARBA" id="ARBA00022801"/>
    </source>
</evidence>
<keyword evidence="13" id="KW-1185">Reference proteome</keyword>
<evidence type="ECO:0000259" key="11">
    <source>
        <dbReference type="PROSITE" id="PS52029"/>
    </source>
</evidence>
<proteinExistence type="inferred from homology"/>
<keyword evidence="10" id="KW-0732">Signal</keyword>
<feature type="chain" id="PRO_5035246281" evidence="10">
    <location>
        <begin position="20"/>
        <end position="278"/>
    </location>
</feature>
<dbReference type="InterPro" id="IPR038063">
    <property type="entry name" value="Transpep_catalytic_dom"/>
</dbReference>
<evidence type="ECO:0000256" key="8">
    <source>
        <dbReference type="ARBA" id="ARBA00023316"/>
    </source>
</evidence>
<evidence type="ECO:0000256" key="6">
    <source>
        <dbReference type="ARBA" id="ARBA00022960"/>
    </source>
</evidence>
<evidence type="ECO:0000256" key="3">
    <source>
        <dbReference type="ARBA" id="ARBA00022676"/>
    </source>
</evidence>
<sequence length="278" mass="30211">MPALTFRSLLLVSVLGVLAACGAPTEQTAPPVDVGPYAAVDDGDITIPAVDPQYLAEPNRRSEVAYNGSESPGTIVVDPYAKFLYYVEEGGMATRYPVAVGREGKSFRGKGTINRKEQWPGWIPTANMLRTEPEVYGPFRRGIPGGVASPLGARALYLYRGGKDTYFRIHGTNDVTSIGNANSAGCIRLFNQDIIHLFDRTDLGTQVVVRSYEESIALEGEEMANRGVELPPVMLDADEVYAAVEAEKFRKKLEAEAAAGGDVVVIEEPQKKRRTVTE</sequence>
<dbReference type="PROSITE" id="PS51257">
    <property type="entry name" value="PROKAR_LIPOPROTEIN"/>
    <property type="match status" value="1"/>
</dbReference>
<feature type="active site" description="Proton donor/acceptor" evidence="9">
    <location>
        <position position="170"/>
    </location>
</feature>
<gene>
    <name evidence="12" type="ORF">GCM10017056_27140</name>
</gene>
<evidence type="ECO:0000256" key="4">
    <source>
        <dbReference type="ARBA" id="ARBA00022679"/>
    </source>
</evidence>